<feature type="domain" description="Nucleoporin POM152 first Ig-like" evidence="5">
    <location>
        <begin position="177"/>
        <end position="294"/>
    </location>
</feature>
<evidence type="ECO:0008006" key="9">
    <source>
        <dbReference type="Google" id="ProtNLM"/>
    </source>
</evidence>
<dbReference type="GO" id="GO:0006606">
    <property type="term" value="P:protein import into nucleus"/>
    <property type="evidence" value="ECO:0007669"/>
    <property type="project" value="TreeGrafter"/>
</dbReference>
<keyword evidence="1" id="KW-0472">Membrane</keyword>
<feature type="transmembrane region" description="Helical" evidence="1">
    <location>
        <begin position="36"/>
        <end position="56"/>
    </location>
</feature>
<feature type="domain" description="Nucleoporin POM152 immunoglobulin-like" evidence="2">
    <location>
        <begin position="537"/>
        <end position="649"/>
    </location>
</feature>
<dbReference type="Proteomes" id="UP000253472">
    <property type="component" value="Unassembled WGS sequence"/>
</dbReference>
<evidence type="ECO:0000259" key="6">
    <source>
        <dbReference type="Pfam" id="PF24527"/>
    </source>
</evidence>
<dbReference type="EMBL" id="QLNQ01000001">
    <property type="protein sequence ID" value="RCK67259.1"/>
    <property type="molecule type" value="Genomic_DNA"/>
</dbReference>
<feature type="domain" description="Nucleoporin POM152 N-terminal transmembrane" evidence="3">
    <location>
        <begin position="30"/>
        <end position="122"/>
    </location>
</feature>
<reference evidence="7 8" key="1">
    <citation type="submission" date="2018-06" db="EMBL/GenBank/DDBJ databases">
        <title>Whole genome sequencing of Candida tropicalis (genome annotated by CSBL at Korea University).</title>
        <authorList>
            <person name="Ahn J."/>
        </authorList>
    </citation>
    <scope>NUCLEOTIDE SEQUENCE [LARGE SCALE GENOMIC DNA]</scope>
    <source>
        <strain evidence="7 8">ATCC 20962</strain>
    </source>
</reference>
<dbReference type="Pfam" id="PF24312">
    <property type="entry name" value="Ig-like_POM152"/>
    <property type="match status" value="1"/>
</dbReference>
<evidence type="ECO:0000259" key="4">
    <source>
        <dbReference type="Pfam" id="PF24312"/>
    </source>
</evidence>
<comment type="caution">
    <text evidence="7">The sequence shown here is derived from an EMBL/GenBank/DDBJ whole genome shotgun (WGS) entry which is preliminary data.</text>
</comment>
<evidence type="ECO:0000259" key="3">
    <source>
        <dbReference type="Pfam" id="PF24097"/>
    </source>
</evidence>
<dbReference type="InterPro" id="IPR056542">
    <property type="entry name" value="Ig-like_POM152_1st"/>
</dbReference>
<feature type="domain" description="Nucleoporin POM152 Ig-like" evidence="4">
    <location>
        <begin position="756"/>
        <end position="845"/>
    </location>
</feature>
<gene>
    <name evidence="7" type="ORF">Cantr_03457</name>
</gene>
<evidence type="ECO:0000313" key="7">
    <source>
        <dbReference type="EMBL" id="RCK67259.1"/>
    </source>
</evidence>
<dbReference type="GO" id="GO:0070762">
    <property type="term" value="C:nuclear pore transmembrane ring"/>
    <property type="evidence" value="ECO:0007669"/>
    <property type="project" value="TreeGrafter"/>
</dbReference>
<dbReference type="AlphaFoldDB" id="A0A367YNX3"/>
<dbReference type="Pfam" id="PF23664">
    <property type="entry name" value="Ig_Pom152"/>
    <property type="match status" value="2"/>
</dbReference>
<dbReference type="InterPro" id="IPR056544">
    <property type="entry name" value="Ig_POM152"/>
</dbReference>
<feature type="transmembrane region" description="Helical" evidence="1">
    <location>
        <begin position="76"/>
        <end position="98"/>
    </location>
</feature>
<feature type="domain" description="Nucleoporin POM152 ninth Ig-like" evidence="6">
    <location>
        <begin position="1085"/>
        <end position="1151"/>
    </location>
</feature>
<evidence type="ECO:0000313" key="8">
    <source>
        <dbReference type="Proteomes" id="UP000253472"/>
    </source>
</evidence>
<proteinExistence type="predicted"/>
<evidence type="ECO:0000259" key="2">
    <source>
        <dbReference type="Pfam" id="PF23664"/>
    </source>
</evidence>
<dbReference type="OrthoDB" id="10253254at2759"/>
<keyword evidence="8" id="KW-1185">Reference proteome</keyword>
<evidence type="ECO:0000256" key="1">
    <source>
        <dbReference type="SAM" id="Phobius"/>
    </source>
</evidence>
<feature type="transmembrane region" description="Helical" evidence="1">
    <location>
        <begin position="110"/>
        <end position="136"/>
    </location>
</feature>
<keyword evidence="1" id="KW-0812">Transmembrane</keyword>
<dbReference type="Pfam" id="PF24519">
    <property type="entry name" value="Ig-like_Pom152_1"/>
    <property type="match status" value="1"/>
</dbReference>
<name>A0A367YNX3_9ASCO</name>
<organism evidence="7 8">
    <name type="scientific">Candida viswanathii</name>
    <dbReference type="NCBI Taxonomy" id="5486"/>
    <lineage>
        <taxon>Eukaryota</taxon>
        <taxon>Fungi</taxon>
        <taxon>Dikarya</taxon>
        <taxon>Ascomycota</taxon>
        <taxon>Saccharomycotina</taxon>
        <taxon>Pichiomycetes</taxon>
        <taxon>Debaryomycetaceae</taxon>
        <taxon>Candida/Lodderomyces clade</taxon>
        <taxon>Candida</taxon>
    </lineage>
</organism>
<dbReference type="GO" id="GO:0006999">
    <property type="term" value="P:nuclear pore organization"/>
    <property type="evidence" value="ECO:0007669"/>
    <property type="project" value="TreeGrafter"/>
</dbReference>
<accession>A0A367YNX3</accession>
<protein>
    <recommendedName>
        <fullName evidence="9">Nucleoporin POM152</fullName>
    </recommendedName>
</protein>
<dbReference type="Pfam" id="PF24097">
    <property type="entry name" value="TMD_POM152"/>
    <property type="match status" value="1"/>
</dbReference>
<evidence type="ECO:0000259" key="5">
    <source>
        <dbReference type="Pfam" id="PF24519"/>
    </source>
</evidence>
<dbReference type="InterPro" id="IPR056540">
    <property type="entry name" value="TMD_POM152"/>
</dbReference>
<keyword evidence="1" id="KW-1133">Transmembrane helix</keyword>
<dbReference type="GO" id="GO:0017056">
    <property type="term" value="F:structural constituent of nuclear pore"/>
    <property type="evidence" value="ECO:0007669"/>
    <property type="project" value="InterPro"/>
</dbReference>
<dbReference type="PANTHER" id="PTHR28206:SF1">
    <property type="entry name" value="NUCLEOPORIN POM152"/>
    <property type="match status" value="1"/>
</dbReference>
<dbReference type="InterPro" id="IPR037701">
    <property type="entry name" value="Pom152"/>
</dbReference>
<sequence length="1266" mass="144391">MDARERDRRRKRNREREDNFQPLIPTNILDQASQRIFVLSLFILIQSWKVYDLVLLKSEISSTGEVLTLLSNFTFVLKYAILDGLFLWILPVLNIQYLTFSPFKTLMLTVVLNGFSIFLVSSFSLPLLANVFLPVWRFLLQKKELNIIGESIDVNKVIDMDSHFKGQLTIQYLPDSSAKMNPFHFDQVCLGLQNNYAFEMPIEFNTTSGIGYLQIQHTTPDNEVQYLNYTGGALRKLFRKDYTHLAKYSDREKRLDPRVFYVEYPINKPGMYRIKSVLDNKGNSIRTYKSEFVIADCPLAKFFYPPNFESSSGFKCLSNIEDDTYPLPWIEMYGTTPAFVKLNLKIDGTEYKMMNLSINLDSSRFISRTNFSWLKAVKLVRNLLHEEILKSIDVLHKGTNSVLEFQLLQIQDSLGNVHRYEPLSRDKDVWYNLKLRKSPSIGLYDKDQRQELLVGGTKVLSFSHLDEFVEDDFPLSVVVDYVSDNNERSNITTTFKSKAALQNGLAINKPGRYQLIAATDKYCPCEIDSKSIDVKLAPTPSLSIAADPVSDRCLGTVGYNFDFNFTGRPPFKVQYRIYSNVSGSLKPVYSDTGKAVRELVSHEKFHSFKFMPPSEGSYTIVFNNLKDANYHKELLPLDEKTHTFLTYFRHASQIGFQQQGRTIRTCYGHTAKIPLFFEGSGPFSFDYDFVDAATKKKLLDTVHVDKVDSYSIDTPDQLMGKTYEVKLSNAKDKFGCDAIITDAHAPMKVISRLDVPEVQLDGVEKNVTIVEGSQVDIPLKFKSSIPVSGHDKVEIKFLATNAKEAVIKRVLLVGTSIRLLEAGQYWLHSYESNGCKGRVINEANCVNVNYYPKPSMEIISSKEMLQHTDDSSIHLRPVCYGGTDEITLKLVGQAPFVVDYEIKLPSGKVESHSMNIETHEILIKLPTKASGRFEHQFNKVYDSLYTKQKGKVGGANVPKVIYDVNPLPTAQFLPDNHFTQICENKLFENSVVAEVPVELGGAYPFDISIVLKNEQSGQTRDLQFRNVMTNSLTLNNLDFLGLGDYSLSFAKIVDGNGCETTKFKSNDKYLISITEPPNIFKFDPEKKHYCVGDHVSYNLTGVFPVTIYYEYNDKVRKAQLYNYFERLASRPGVLNIHGLQDSGANACRVNYTFDSAKQEELRLQVHEIPTVEVNKGDYIIEDLHEGDQTELIFTFLGEPPFKLTYIRTIDIKKSGKKPVRKLVEKETISDIWNRELVVMASLEGTYEAIEIEDKYCRAIRKVDYID</sequence>
<dbReference type="PANTHER" id="PTHR28206">
    <property type="entry name" value="NUCLEOPORIN POM152"/>
    <property type="match status" value="1"/>
</dbReference>
<dbReference type="Pfam" id="PF24527">
    <property type="entry name" value="Ig-like_Pom152_9"/>
    <property type="match status" value="1"/>
</dbReference>
<dbReference type="STRING" id="5486.A0A367YNX3"/>
<dbReference type="InterPro" id="IPR056541">
    <property type="entry name" value="Ig-like_POM152"/>
</dbReference>
<dbReference type="InterPro" id="IPR056543">
    <property type="entry name" value="Ig-like_POM152_9th"/>
</dbReference>
<feature type="domain" description="Nucleoporin POM152 immunoglobulin-like" evidence="2">
    <location>
        <begin position="879"/>
        <end position="949"/>
    </location>
</feature>